<dbReference type="PANTHER" id="PTHR28097:SF1">
    <property type="entry name" value="PHEROMONE A FACTOR RECEPTOR"/>
    <property type="match status" value="1"/>
</dbReference>
<keyword evidence="8 11" id="KW-0675">Receptor</keyword>
<evidence type="ECO:0000256" key="5">
    <source>
        <dbReference type="ARBA" id="ARBA00022989"/>
    </source>
</evidence>
<dbReference type="InterPro" id="IPR001499">
    <property type="entry name" value="GPCR_STE3"/>
</dbReference>
<dbReference type="OrthoDB" id="2874149at2759"/>
<dbReference type="GO" id="GO:0005886">
    <property type="term" value="C:plasma membrane"/>
    <property type="evidence" value="ECO:0007669"/>
    <property type="project" value="TreeGrafter"/>
</dbReference>
<comment type="subcellular location">
    <subcellularLocation>
        <location evidence="1">Membrane</location>
        <topology evidence="1">Multi-pass membrane protein</topology>
    </subcellularLocation>
</comment>
<evidence type="ECO:0000256" key="3">
    <source>
        <dbReference type="ARBA" id="ARBA00022507"/>
    </source>
</evidence>
<keyword evidence="7 10" id="KW-0472">Membrane</keyword>
<gene>
    <name evidence="11" type="ORF">BD410DRAFT_873287</name>
</gene>
<dbReference type="GO" id="GO:0004934">
    <property type="term" value="F:mating-type alpha-factor pheromone receptor activity"/>
    <property type="evidence" value="ECO:0007669"/>
    <property type="project" value="InterPro"/>
</dbReference>
<dbReference type="EMBL" id="ML170192">
    <property type="protein sequence ID" value="TDL19941.1"/>
    <property type="molecule type" value="Genomic_DNA"/>
</dbReference>
<evidence type="ECO:0000256" key="9">
    <source>
        <dbReference type="ARBA" id="ARBA00023224"/>
    </source>
</evidence>
<evidence type="ECO:0000313" key="12">
    <source>
        <dbReference type="Proteomes" id="UP000294933"/>
    </source>
</evidence>
<name>A0A4Y7PXY9_9AGAM</name>
<evidence type="ECO:0000256" key="7">
    <source>
        <dbReference type="ARBA" id="ARBA00023136"/>
    </source>
</evidence>
<dbReference type="CDD" id="cd14966">
    <property type="entry name" value="7tmD_STE3"/>
    <property type="match status" value="1"/>
</dbReference>
<reference evidence="11 12" key="1">
    <citation type="submission" date="2018-06" db="EMBL/GenBank/DDBJ databases">
        <title>A transcriptomic atlas of mushroom development highlights an independent origin of complex multicellularity.</title>
        <authorList>
            <consortium name="DOE Joint Genome Institute"/>
            <person name="Krizsan K."/>
            <person name="Almasi E."/>
            <person name="Merenyi Z."/>
            <person name="Sahu N."/>
            <person name="Viragh M."/>
            <person name="Koszo T."/>
            <person name="Mondo S."/>
            <person name="Kiss B."/>
            <person name="Balint B."/>
            <person name="Kues U."/>
            <person name="Barry K."/>
            <person name="Hegedus J.C."/>
            <person name="Henrissat B."/>
            <person name="Johnson J."/>
            <person name="Lipzen A."/>
            <person name="Ohm R."/>
            <person name="Nagy I."/>
            <person name="Pangilinan J."/>
            <person name="Yan J."/>
            <person name="Xiong Y."/>
            <person name="Grigoriev I.V."/>
            <person name="Hibbett D.S."/>
            <person name="Nagy L.G."/>
        </authorList>
    </citation>
    <scope>NUCLEOTIDE SEQUENCE [LARGE SCALE GENOMIC DNA]</scope>
    <source>
        <strain evidence="11 12">SZMC22713</strain>
    </source>
</reference>
<dbReference type="Pfam" id="PF02076">
    <property type="entry name" value="STE3"/>
    <property type="match status" value="1"/>
</dbReference>
<evidence type="ECO:0000256" key="8">
    <source>
        <dbReference type="ARBA" id="ARBA00023170"/>
    </source>
</evidence>
<dbReference type="PANTHER" id="PTHR28097">
    <property type="entry name" value="PHEROMONE A FACTOR RECEPTOR"/>
    <property type="match status" value="1"/>
</dbReference>
<feature type="transmembrane region" description="Helical" evidence="10">
    <location>
        <begin position="153"/>
        <end position="175"/>
    </location>
</feature>
<accession>A0A4Y7PXY9</accession>
<dbReference type="PRINTS" id="PR00899">
    <property type="entry name" value="GPCRSTE3"/>
</dbReference>
<organism evidence="11 12">
    <name type="scientific">Rickenella mellea</name>
    <dbReference type="NCBI Taxonomy" id="50990"/>
    <lineage>
        <taxon>Eukaryota</taxon>
        <taxon>Fungi</taxon>
        <taxon>Dikarya</taxon>
        <taxon>Basidiomycota</taxon>
        <taxon>Agaricomycotina</taxon>
        <taxon>Agaricomycetes</taxon>
        <taxon>Hymenochaetales</taxon>
        <taxon>Rickenellaceae</taxon>
        <taxon>Rickenella</taxon>
    </lineage>
</organism>
<protein>
    <submittedName>
        <fullName evidence="11">Fungal pheromone STE3G-protein-coupled receptor</fullName>
    </submittedName>
</protein>
<keyword evidence="3" id="KW-0589">Pheromone response</keyword>
<evidence type="ECO:0000256" key="4">
    <source>
        <dbReference type="ARBA" id="ARBA00022692"/>
    </source>
</evidence>
<keyword evidence="6" id="KW-0297">G-protein coupled receptor</keyword>
<keyword evidence="4 10" id="KW-0812">Transmembrane</keyword>
<evidence type="ECO:0000256" key="6">
    <source>
        <dbReference type="ARBA" id="ARBA00023040"/>
    </source>
</evidence>
<dbReference type="VEuPathDB" id="FungiDB:BD410DRAFT_873287"/>
<feature type="transmembrane region" description="Helical" evidence="10">
    <location>
        <begin position="6"/>
        <end position="25"/>
    </location>
</feature>
<evidence type="ECO:0000256" key="10">
    <source>
        <dbReference type="SAM" id="Phobius"/>
    </source>
</evidence>
<feature type="transmembrane region" description="Helical" evidence="10">
    <location>
        <begin position="112"/>
        <end position="133"/>
    </location>
</feature>
<comment type="similarity">
    <text evidence="2">Belongs to the G-protein coupled receptor 4 family.</text>
</comment>
<keyword evidence="5 10" id="KW-1133">Transmembrane helix</keyword>
<evidence type="ECO:0000313" key="11">
    <source>
        <dbReference type="EMBL" id="TDL19941.1"/>
    </source>
</evidence>
<evidence type="ECO:0000256" key="2">
    <source>
        <dbReference type="ARBA" id="ARBA00011085"/>
    </source>
</evidence>
<dbReference type="Proteomes" id="UP000294933">
    <property type="component" value="Unassembled WGS sequence"/>
</dbReference>
<dbReference type="GO" id="GO:0000750">
    <property type="term" value="P:pheromone-dependent signal transduction involved in conjugation with cellular fusion"/>
    <property type="evidence" value="ECO:0007669"/>
    <property type="project" value="TreeGrafter"/>
</dbReference>
<dbReference type="PRINTS" id="PR00901">
    <property type="entry name" value="PHEROMONEBAR"/>
</dbReference>
<dbReference type="AlphaFoldDB" id="A0A4Y7PXY9"/>
<feature type="transmembrane region" description="Helical" evidence="10">
    <location>
        <begin position="69"/>
        <end position="88"/>
    </location>
</feature>
<sequence>MDPTYPVYPIVSFLCFLLVLSPLPWQFRAWNTGTCMYILWTATDCLIWFINSLVWHNNAIDWAPVYCDISTRIVTGTAVAIPACSLCIQRRLYCMTSTCVVTTSNREKIKDVCINLAICLGFPLFIMALAYTIQGQRYEIYEDMGCLFAIYHVWPVIPASYMWPLVFGLISCLLYHDIPLFPSSSLRIKRGP</sequence>
<keyword evidence="9" id="KW-0807">Transducer</keyword>
<evidence type="ECO:0000256" key="1">
    <source>
        <dbReference type="ARBA" id="ARBA00004141"/>
    </source>
</evidence>
<keyword evidence="12" id="KW-1185">Reference proteome</keyword>
<feature type="transmembrane region" description="Helical" evidence="10">
    <location>
        <begin position="37"/>
        <end position="57"/>
    </location>
</feature>
<proteinExistence type="inferred from homology"/>
<dbReference type="InterPro" id="IPR000481">
    <property type="entry name" value="GPCR_Pheromne_B_alpha_rcpt"/>
</dbReference>